<keyword evidence="2" id="KW-0238">DNA-binding</keyword>
<dbReference type="Proteomes" id="UP000030905">
    <property type="component" value="Chromosome"/>
</dbReference>
<dbReference type="PANTHER" id="PTHR47504">
    <property type="entry name" value="RIGHT ORIGIN-BINDING PROTEIN"/>
    <property type="match status" value="1"/>
</dbReference>
<organism evidence="5 8">
    <name type="scientific">Clostridium pasteurianum DSM 525 = ATCC 6013</name>
    <dbReference type="NCBI Taxonomy" id="1262449"/>
    <lineage>
        <taxon>Bacteria</taxon>
        <taxon>Bacillati</taxon>
        <taxon>Bacillota</taxon>
        <taxon>Clostridia</taxon>
        <taxon>Eubacteriales</taxon>
        <taxon>Clostridiaceae</taxon>
        <taxon>Clostridium</taxon>
    </lineage>
</organism>
<gene>
    <name evidence="5" type="ORF">CLPA_c04110</name>
    <name evidence="6" type="ORF">CP6013_02737</name>
</gene>
<protein>
    <submittedName>
        <fullName evidence="6">Transcriptional regulator with only HTH domain, AraC family</fullName>
    </submittedName>
    <submittedName>
        <fullName evidence="5">Transcriptional regulator, AraC family</fullName>
    </submittedName>
</protein>
<dbReference type="PATRIC" id="fig|1262449.3.peg.303"/>
<dbReference type="InterPro" id="IPR018060">
    <property type="entry name" value="HTH_AraC"/>
</dbReference>
<dbReference type="GO" id="GO:0043565">
    <property type="term" value="F:sequence-specific DNA binding"/>
    <property type="evidence" value="ECO:0007669"/>
    <property type="project" value="InterPro"/>
</dbReference>
<dbReference type="GO" id="GO:0003700">
    <property type="term" value="F:DNA-binding transcription factor activity"/>
    <property type="evidence" value="ECO:0007669"/>
    <property type="project" value="InterPro"/>
</dbReference>
<evidence type="ECO:0000256" key="3">
    <source>
        <dbReference type="ARBA" id="ARBA00023163"/>
    </source>
</evidence>
<keyword evidence="8" id="KW-1185">Reference proteome</keyword>
<dbReference type="KEGG" id="cpat:CLPA_c04110"/>
<dbReference type="SMART" id="SM00342">
    <property type="entry name" value="HTH_ARAC"/>
    <property type="match status" value="1"/>
</dbReference>
<dbReference type="InterPro" id="IPR020449">
    <property type="entry name" value="Tscrpt_reg_AraC-type_HTH"/>
</dbReference>
<dbReference type="Gene3D" id="1.10.10.60">
    <property type="entry name" value="Homeodomain-like"/>
    <property type="match status" value="2"/>
</dbReference>
<evidence type="ECO:0000313" key="6">
    <source>
        <dbReference type="EMBL" id="KRU13489.1"/>
    </source>
</evidence>
<dbReference type="EMBL" id="JPGY02000001">
    <property type="protein sequence ID" value="KRU13489.1"/>
    <property type="molecule type" value="Genomic_DNA"/>
</dbReference>
<dbReference type="PROSITE" id="PS00041">
    <property type="entry name" value="HTH_ARAC_FAMILY_1"/>
    <property type="match status" value="1"/>
</dbReference>
<reference evidence="5 8" key="1">
    <citation type="journal article" date="2015" name="Genome Announc.">
        <title>Complete Genome Sequence of the Nitrogen-Fixing and Solvent-Producing Clostridium pasteurianum DSM 525.</title>
        <authorList>
            <person name="Poehlein A."/>
            <person name="Grosse-Honebrink A."/>
            <person name="Zhang Y."/>
            <person name="Minton N.P."/>
            <person name="Daniel R."/>
        </authorList>
    </citation>
    <scope>NUCLEOTIDE SEQUENCE [LARGE SCALE GENOMIC DNA]</scope>
    <source>
        <strain evidence="5">DSM 525</strain>
        <strain evidence="8">DSM 525 / ATCC 6013</strain>
    </source>
</reference>
<dbReference type="PROSITE" id="PS01124">
    <property type="entry name" value="HTH_ARAC_FAMILY_2"/>
    <property type="match status" value="1"/>
</dbReference>
<keyword evidence="1" id="KW-0805">Transcription regulation</keyword>
<sequence length="142" mass="16402">MSYTEKKIEGGSNFNMNYDTCIEKSIEYIERNLNKKIELEGLAEKAFLSKYHFHRVFHAIVGEPVGEYVRKRRLSEAASELVNTDDKIVNIALKYQFSSQESFTKAFKKLYGIPPREFRKNKINITPISSKNKITNMLSIAA</sequence>
<dbReference type="PANTHER" id="PTHR47504:SF5">
    <property type="entry name" value="RIGHT ORIGIN-BINDING PROTEIN"/>
    <property type="match status" value="1"/>
</dbReference>
<dbReference type="eggNOG" id="COG2207">
    <property type="taxonomic scope" value="Bacteria"/>
</dbReference>
<evidence type="ECO:0000259" key="4">
    <source>
        <dbReference type="PROSITE" id="PS01124"/>
    </source>
</evidence>
<dbReference type="EMBL" id="CP009268">
    <property type="protein sequence ID" value="AJA50499.1"/>
    <property type="molecule type" value="Genomic_DNA"/>
</dbReference>
<evidence type="ECO:0000313" key="5">
    <source>
        <dbReference type="EMBL" id="AJA50499.1"/>
    </source>
</evidence>
<dbReference type="InterPro" id="IPR050959">
    <property type="entry name" value="MarA-like"/>
</dbReference>
<evidence type="ECO:0000313" key="8">
    <source>
        <dbReference type="Proteomes" id="UP000030905"/>
    </source>
</evidence>
<reference evidence="6 7" key="3">
    <citation type="journal article" name="Genome Announc.">
        <title>Improved Draft Genome Sequence of Clostridium pasteurianum Strain ATCC 6013 (DSM 525) Using a Hybrid Next-Generation Sequencing Approach.</title>
        <authorList>
            <person name="Pyne M.E."/>
            <person name="Utturkar S."/>
            <person name="Brown S.D."/>
            <person name="Moo-Young M."/>
            <person name="Chung D.A."/>
            <person name="Chou C.P."/>
        </authorList>
    </citation>
    <scope>NUCLEOTIDE SEQUENCE [LARGE SCALE GENOMIC DNA]</scope>
    <source>
        <strain evidence="6 7">ATCC 6013</strain>
    </source>
</reference>
<dbReference type="AlphaFoldDB" id="A0A0H3IYC7"/>
<evidence type="ECO:0000256" key="1">
    <source>
        <dbReference type="ARBA" id="ARBA00023015"/>
    </source>
</evidence>
<dbReference type="InterPro" id="IPR009057">
    <property type="entry name" value="Homeodomain-like_sf"/>
</dbReference>
<dbReference type="PRINTS" id="PR00032">
    <property type="entry name" value="HTHARAC"/>
</dbReference>
<evidence type="ECO:0000313" key="7">
    <source>
        <dbReference type="Proteomes" id="UP000028042"/>
    </source>
</evidence>
<reference evidence="6" key="2">
    <citation type="submission" date="2015-10" db="EMBL/GenBank/DDBJ databases">
        <title>Improved Draft Genome Sequence of Clostridium pasteurianum Strain ATCC 6013 (DSM 525) Using a Hybrid Next-Generation Sequencing Approach.</title>
        <authorList>
            <person name="Pyne M.E."/>
            <person name="Utturkar S.M."/>
            <person name="Brown S.D."/>
            <person name="Moo-Young M."/>
            <person name="Chung D.A."/>
            <person name="Chou P.C."/>
        </authorList>
    </citation>
    <scope>NUCLEOTIDE SEQUENCE</scope>
    <source>
        <strain evidence="6">ATCC 6013</strain>
    </source>
</reference>
<dbReference type="Pfam" id="PF12833">
    <property type="entry name" value="HTH_18"/>
    <property type="match status" value="1"/>
</dbReference>
<dbReference type="InterPro" id="IPR018062">
    <property type="entry name" value="HTH_AraC-typ_CS"/>
</dbReference>
<dbReference type="KEGG" id="cpae:CPAST_c04110"/>
<feature type="domain" description="HTH araC/xylS-type" evidence="4">
    <location>
        <begin position="23"/>
        <end position="121"/>
    </location>
</feature>
<keyword evidence="3" id="KW-0804">Transcription</keyword>
<dbReference type="SUPFAM" id="SSF46689">
    <property type="entry name" value="Homeodomain-like"/>
    <property type="match status" value="2"/>
</dbReference>
<evidence type="ECO:0000256" key="2">
    <source>
        <dbReference type="ARBA" id="ARBA00023125"/>
    </source>
</evidence>
<proteinExistence type="predicted"/>
<accession>A0A0H3IYC7</accession>
<name>A0A0H3IYC7_CLOPA</name>
<dbReference type="Proteomes" id="UP000028042">
    <property type="component" value="Unassembled WGS sequence"/>
</dbReference>